<dbReference type="GO" id="GO:0006310">
    <property type="term" value="P:DNA recombination"/>
    <property type="evidence" value="ECO:0007669"/>
    <property type="project" value="UniProtKB-KW"/>
</dbReference>
<comment type="similarity">
    <text evidence="1">Belongs to the 'phage' integrase family.</text>
</comment>
<dbReference type="PROSITE" id="PS51898">
    <property type="entry name" value="TYR_RECOMBINASE"/>
    <property type="match status" value="1"/>
</dbReference>
<evidence type="ECO:0008006" key="8">
    <source>
        <dbReference type="Google" id="ProtNLM"/>
    </source>
</evidence>
<dbReference type="EMBL" id="ADLJ01000014">
    <property type="protein sequence ID" value="EHE99288.1"/>
    <property type="molecule type" value="Genomic_DNA"/>
</dbReference>
<dbReference type="eggNOG" id="COG0582">
    <property type="taxonomic scope" value="Bacteria"/>
</dbReference>
<dbReference type="Gene3D" id="1.10.443.10">
    <property type="entry name" value="Intergrase catalytic core"/>
    <property type="match status" value="1"/>
</dbReference>
<evidence type="ECO:0000259" key="4">
    <source>
        <dbReference type="PROSITE" id="PS50943"/>
    </source>
</evidence>
<dbReference type="HOGENOM" id="CLU_027562_17_1_9"/>
<dbReference type="PROSITE" id="PS50943">
    <property type="entry name" value="HTH_CROC1"/>
    <property type="match status" value="1"/>
</dbReference>
<dbReference type="InterPro" id="IPR010982">
    <property type="entry name" value="Lambda_DNA-bd_dom_sf"/>
</dbReference>
<organism evidence="6 7">
    <name type="scientific">[Clostridium] citroniae WAL-17108</name>
    <dbReference type="NCBI Taxonomy" id="742733"/>
    <lineage>
        <taxon>Bacteria</taxon>
        <taxon>Bacillati</taxon>
        <taxon>Bacillota</taxon>
        <taxon>Clostridia</taxon>
        <taxon>Lachnospirales</taxon>
        <taxon>Lachnospiraceae</taxon>
        <taxon>Enterocloster</taxon>
    </lineage>
</organism>
<dbReference type="Gene3D" id="1.10.260.40">
    <property type="entry name" value="lambda repressor-like DNA-binding domains"/>
    <property type="match status" value="1"/>
</dbReference>
<dbReference type="GO" id="GO:0015074">
    <property type="term" value="P:DNA integration"/>
    <property type="evidence" value="ECO:0007669"/>
    <property type="project" value="InterPro"/>
</dbReference>
<proteinExistence type="inferred from homology"/>
<evidence type="ECO:0000256" key="3">
    <source>
        <dbReference type="ARBA" id="ARBA00023172"/>
    </source>
</evidence>
<evidence type="ECO:0000313" key="7">
    <source>
        <dbReference type="Proteomes" id="UP000003763"/>
    </source>
</evidence>
<protein>
    <recommendedName>
        <fullName evidence="8">HTH cro/C1-type domain-containing protein</fullName>
    </recommendedName>
</protein>
<dbReference type="Gene3D" id="1.10.150.130">
    <property type="match status" value="1"/>
</dbReference>
<evidence type="ECO:0000313" key="6">
    <source>
        <dbReference type="EMBL" id="EHE99288.1"/>
    </source>
</evidence>
<dbReference type="Proteomes" id="UP000003763">
    <property type="component" value="Unassembled WGS sequence"/>
</dbReference>
<evidence type="ECO:0000256" key="2">
    <source>
        <dbReference type="ARBA" id="ARBA00023125"/>
    </source>
</evidence>
<dbReference type="InterPro" id="IPR001387">
    <property type="entry name" value="Cro/C1-type_HTH"/>
</dbReference>
<keyword evidence="2" id="KW-0238">DNA-binding</keyword>
<dbReference type="SUPFAM" id="SSF56349">
    <property type="entry name" value="DNA breaking-rejoining enzymes"/>
    <property type="match status" value="1"/>
</dbReference>
<dbReference type="Pfam" id="PF00589">
    <property type="entry name" value="Phage_integrase"/>
    <property type="match status" value="1"/>
</dbReference>
<keyword evidence="3" id="KW-0233">DNA recombination</keyword>
<evidence type="ECO:0000256" key="1">
    <source>
        <dbReference type="ARBA" id="ARBA00008857"/>
    </source>
</evidence>
<dbReference type="InterPro" id="IPR010998">
    <property type="entry name" value="Integrase_recombinase_N"/>
</dbReference>
<feature type="domain" description="HTH cro/C1-type" evidence="4">
    <location>
        <begin position="148"/>
        <end position="201"/>
    </location>
</feature>
<gene>
    <name evidence="6" type="ORF">HMPREF9469_01857</name>
</gene>
<dbReference type="AlphaFoldDB" id="G5HGT8"/>
<name>G5HGT8_9FIRM</name>
<evidence type="ECO:0000259" key="5">
    <source>
        <dbReference type="PROSITE" id="PS51898"/>
    </source>
</evidence>
<accession>G5HGT8</accession>
<dbReference type="CDD" id="cd00093">
    <property type="entry name" value="HTH_XRE"/>
    <property type="match status" value="1"/>
</dbReference>
<dbReference type="CDD" id="cd01189">
    <property type="entry name" value="INT_ICEBs1_C_like"/>
    <property type="match status" value="1"/>
</dbReference>
<dbReference type="SUPFAM" id="SSF47413">
    <property type="entry name" value="lambda repressor-like DNA-binding domains"/>
    <property type="match status" value="1"/>
</dbReference>
<feature type="domain" description="Tyr recombinase" evidence="5">
    <location>
        <begin position="254"/>
        <end position="456"/>
    </location>
</feature>
<dbReference type="PANTHER" id="PTHR30349:SF64">
    <property type="entry name" value="PROPHAGE INTEGRASE INTD-RELATED"/>
    <property type="match status" value="1"/>
</dbReference>
<dbReference type="PATRIC" id="fig|742733.3.peg.1919"/>
<dbReference type="RefSeq" id="WP_007861251.1">
    <property type="nucleotide sequence ID" value="NZ_JH376420.1"/>
</dbReference>
<dbReference type="PANTHER" id="PTHR30349">
    <property type="entry name" value="PHAGE INTEGRASE-RELATED"/>
    <property type="match status" value="1"/>
</dbReference>
<reference evidence="6 7" key="1">
    <citation type="submission" date="2011-08" db="EMBL/GenBank/DDBJ databases">
        <title>The Genome Sequence of Clostridium citroniae WAL-17108.</title>
        <authorList>
            <consortium name="The Broad Institute Genome Sequencing Platform"/>
            <person name="Earl A."/>
            <person name="Ward D."/>
            <person name="Feldgarden M."/>
            <person name="Gevers D."/>
            <person name="Finegold S.M."/>
            <person name="Summanen P.H."/>
            <person name="Molitoris D.R."/>
            <person name="Vaisanen M.L."/>
            <person name="Daigneault M."/>
            <person name="Allen-Vercoe E."/>
            <person name="Young S.K."/>
            <person name="Zeng Q."/>
            <person name="Gargeya S."/>
            <person name="Fitzgerald M."/>
            <person name="Haas B."/>
            <person name="Abouelleil A."/>
            <person name="Alvarado L."/>
            <person name="Arachchi H.M."/>
            <person name="Berlin A."/>
            <person name="Brown A."/>
            <person name="Chapman S.B."/>
            <person name="Chen Z."/>
            <person name="Dunbar C."/>
            <person name="Freedman E."/>
            <person name="Gearin G."/>
            <person name="Gellesch M."/>
            <person name="Goldberg J."/>
            <person name="Griggs A."/>
            <person name="Gujja S."/>
            <person name="Heiman D."/>
            <person name="Howarth C."/>
            <person name="Larson L."/>
            <person name="Lui A."/>
            <person name="MacDonald P.J.P."/>
            <person name="Montmayeur A."/>
            <person name="Murphy C."/>
            <person name="Neiman D."/>
            <person name="Pearson M."/>
            <person name="Priest M."/>
            <person name="Roberts A."/>
            <person name="Saif S."/>
            <person name="Shea T."/>
            <person name="Shenoy N."/>
            <person name="Sisk P."/>
            <person name="Stolte C."/>
            <person name="Sykes S."/>
            <person name="Wortman J."/>
            <person name="Nusbaum C."/>
            <person name="Birren B."/>
        </authorList>
    </citation>
    <scope>NUCLEOTIDE SEQUENCE [LARGE SCALE GENOMIC DNA]</scope>
    <source>
        <strain evidence="6 7">WAL-17108</strain>
    </source>
</reference>
<dbReference type="InterPro" id="IPR050090">
    <property type="entry name" value="Tyrosine_recombinase_XerCD"/>
</dbReference>
<sequence length="463" mass="52766">MATAVPYKDKDGNIISYQIQVFRGRDNAGKKLKPYTESWKVPQTYKSEKAIKKALEKEMGAFEAKCREGRVSMENSTLSEYCRRYIELKSGNKKKSVAFYESLMPRIDAEIGSIRLDKLKAKHLDDFYIKLQKPESRKDVKAVANDKLLAERNRQKLTNKALADAAGICSNTVTLAIQKHNLNIETARKLSAALGKDISELFDIISPGGEDGLSAKTIHHYHTFLHSVLEMARTKENLAFNAASAATAPSVIHKEAEFFEIDEIIQIRQALERYPFKYRIMICLLADTGIRRGELFGIRWSVISFDRNEILINRNIQRIKNLGLFADTPKGRRSRTIHISDEMAALLQEYKTYQEKEREYIEIPDYNMEGYLFIQENGTVMDPNSLNIWTKKFEKAEGLPHVYPHKFRHSQASILLYSGIDIVTVAARLGHNQTSTTTDIYGHVLQKADHHASDMIAQALYGK</sequence>
<dbReference type="GO" id="GO:0003677">
    <property type="term" value="F:DNA binding"/>
    <property type="evidence" value="ECO:0007669"/>
    <property type="project" value="UniProtKB-KW"/>
</dbReference>
<dbReference type="InterPro" id="IPR002104">
    <property type="entry name" value="Integrase_catalytic"/>
</dbReference>
<dbReference type="InterPro" id="IPR013762">
    <property type="entry name" value="Integrase-like_cat_sf"/>
</dbReference>
<comment type="caution">
    <text evidence="6">The sequence shown here is derived from an EMBL/GenBank/DDBJ whole genome shotgun (WGS) entry which is preliminary data.</text>
</comment>
<dbReference type="InterPro" id="IPR011010">
    <property type="entry name" value="DNA_brk_join_enz"/>
</dbReference>